<keyword evidence="1" id="KW-1133">Transmembrane helix</keyword>
<proteinExistence type="predicted"/>
<evidence type="ECO:0000313" key="3">
    <source>
        <dbReference type="Proteomes" id="UP001589607"/>
    </source>
</evidence>
<evidence type="ECO:0000256" key="1">
    <source>
        <dbReference type="SAM" id="Phobius"/>
    </source>
</evidence>
<keyword evidence="3" id="KW-1185">Reference proteome</keyword>
<feature type="transmembrane region" description="Helical" evidence="1">
    <location>
        <begin position="47"/>
        <end position="65"/>
    </location>
</feature>
<evidence type="ECO:0008006" key="4">
    <source>
        <dbReference type="Google" id="ProtNLM"/>
    </source>
</evidence>
<dbReference type="EMBL" id="JBHMEY010000094">
    <property type="protein sequence ID" value="MFB9098622.1"/>
    <property type="molecule type" value="Genomic_DNA"/>
</dbReference>
<keyword evidence="1" id="KW-0472">Membrane</keyword>
<organism evidence="2 3">
    <name type="scientific">Flavobacterium jumunjinense</name>
    <dbReference type="NCBI Taxonomy" id="998845"/>
    <lineage>
        <taxon>Bacteria</taxon>
        <taxon>Pseudomonadati</taxon>
        <taxon>Bacteroidota</taxon>
        <taxon>Flavobacteriia</taxon>
        <taxon>Flavobacteriales</taxon>
        <taxon>Flavobacteriaceae</taxon>
        <taxon>Flavobacterium</taxon>
    </lineage>
</organism>
<protein>
    <recommendedName>
        <fullName evidence="4">Anti-sigma factor</fullName>
    </recommendedName>
</protein>
<sequence length="238" mass="27753">MEPNNFENKIKEKLGSRELKPTEMAWDRLDAMLTVQENQKKKKNFSWIYIAASFFILASVGFWMLNNERGNNMIIDKNNVVFEKSTSDSIRYNKVIDKNGHLLEEDKVTKKSEGANWVNNSLEIKKKQEYKVVEKTIVYKDVNSGLVMNKDPEKKEEKETSIKNIKPDNLLATLENIQVTKENNKFKLKVSSSSLLESAEKNQDKDYKETNVDKLTRNFNQVKSLLANRNYETDEKKE</sequence>
<reference evidence="2 3" key="1">
    <citation type="submission" date="2024-09" db="EMBL/GenBank/DDBJ databases">
        <authorList>
            <person name="Sun Q."/>
            <person name="Mori K."/>
        </authorList>
    </citation>
    <scope>NUCLEOTIDE SEQUENCE [LARGE SCALE GENOMIC DNA]</scope>
    <source>
        <strain evidence="2 3">CECT 7955</strain>
    </source>
</reference>
<dbReference type="RefSeq" id="WP_236458723.1">
    <property type="nucleotide sequence ID" value="NZ_CBCSGE010000001.1"/>
</dbReference>
<keyword evidence="1" id="KW-0812">Transmembrane</keyword>
<dbReference type="Proteomes" id="UP001589607">
    <property type="component" value="Unassembled WGS sequence"/>
</dbReference>
<gene>
    <name evidence="2" type="ORF">ACFFVF_19110</name>
</gene>
<comment type="caution">
    <text evidence="2">The sequence shown here is derived from an EMBL/GenBank/DDBJ whole genome shotgun (WGS) entry which is preliminary data.</text>
</comment>
<evidence type="ECO:0000313" key="2">
    <source>
        <dbReference type="EMBL" id="MFB9098622.1"/>
    </source>
</evidence>
<name>A0ABV5GTA6_9FLAO</name>
<accession>A0ABV5GTA6</accession>